<name>X1RD15_9ZZZZ</name>
<gene>
    <name evidence="1" type="ORF">S12H4_22780</name>
</gene>
<protein>
    <submittedName>
        <fullName evidence="1">Uncharacterized protein</fullName>
    </submittedName>
</protein>
<reference evidence="1" key="1">
    <citation type="journal article" date="2014" name="Front. Microbiol.">
        <title>High frequency of phylogenetically diverse reductive dehalogenase-homologous genes in deep subseafloor sedimentary metagenomes.</title>
        <authorList>
            <person name="Kawai M."/>
            <person name="Futagami T."/>
            <person name="Toyoda A."/>
            <person name="Takaki Y."/>
            <person name="Nishi S."/>
            <person name="Hori S."/>
            <person name="Arai W."/>
            <person name="Tsubouchi T."/>
            <person name="Morono Y."/>
            <person name="Uchiyama I."/>
            <person name="Ito T."/>
            <person name="Fujiyama A."/>
            <person name="Inagaki F."/>
            <person name="Takami H."/>
        </authorList>
    </citation>
    <scope>NUCLEOTIDE SEQUENCE</scope>
    <source>
        <strain evidence="1">Expedition CK06-06</strain>
    </source>
</reference>
<evidence type="ECO:0000313" key="1">
    <source>
        <dbReference type="EMBL" id="GAI78642.1"/>
    </source>
</evidence>
<dbReference type="EMBL" id="BARW01011948">
    <property type="protein sequence ID" value="GAI78642.1"/>
    <property type="molecule type" value="Genomic_DNA"/>
</dbReference>
<sequence length="39" mass="4701">MWWYSIPILLLSAIALQSYISGKELKEDIEKYKLTKKWL</sequence>
<proteinExistence type="predicted"/>
<comment type="caution">
    <text evidence="1">The sequence shown here is derived from an EMBL/GenBank/DDBJ whole genome shotgun (WGS) entry which is preliminary data.</text>
</comment>
<dbReference type="AlphaFoldDB" id="X1RD15"/>
<organism evidence="1">
    <name type="scientific">marine sediment metagenome</name>
    <dbReference type="NCBI Taxonomy" id="412755"/>
    <lineage>
        <taxon>unclassified sequences</taxon>
        <taxon>metagenomes</taxon>
        <taxon>ecological metagenomes</taxon>
    </lineage>
</organism>
<accession>X1RD15</accession>